<dbReference type="Proteomes" id="UP000287033">
    <property type="component" value="Unassembled WGS sequence"/>
</dbReference>
<organism evidence="1 2">
    <name type="scientific">Chiloscyllium punctatum</name>
    <name type="common">Brownbanded bambooshark</name>
    <name type="synonym">Hemiscyllium punctatum</name>
    <dbReference type="NCBI Taxonomy" id="137246"/>
    <lineage>
        <taxon>Eukaryota</taxon>
        <taxon>Metazoa</taxon>
        <taxon>Chordata</taxon>
        <taxon>Craniata</taxon>
        <taxon>Vertebrata</taxon>
        <taxon>Chondrichthyes</taxon>
        <taxon>Elasmobranchii</taxon>
        <taxon>Galeomorphii</taxon>
        <taxon>Galeoidea</taxon>
        <taxon>Orectolobiformes</taxon>
        <taxon>Hemiscylliidae</taxon>
        <taxon>Chiloscyllium</taxon>
    </lineage>
</organism>
<evidence type="ECO:0000313" key="2">
    <source>
        <dbReference type="Proteomes" id="UP000287033"/>
    </source>
</evidence>
<proteinExistence type="predicted"/>
<protein>
    <submittedName>
        <fullName evidence="1">Uncharacterized protein</fullName>
    </submittedName>
</protein>
<reference evidence="1 2" key="1">
    <citation type="journal article" date="2018" name="Nat. Ecol. Evol.">
        <title>Shark genomes provide insights into elasmobranch evolution and the origin of vertebrates.</title>
        <authorList>
            <person name="Hara Y"/>
            <person name="Yamaguchi K"/>
            <person name="Onimaru K"/>
            <person name="Kadota M"/>
            <person name="Koyanagi M"/>
            <person name="Keeley SD"/>
            <person name="Tatsumi K"/>
            <person name="Tanaka K"/>
            <person name="Motone F"/>
            <person name="Kageyama Y"/>
            <person name="Nozu R"/>
            <person name="Adachi N"/>
            <person name="Nishimura O"/>
            <person name="Nakagawa R"/>
            <person name="Tanegashima C"/>
            <person name="Kiyatake I"/>
            <person name="Matsumoto R"/>
            <person name="Murakumo K"/>
            <person name="Nishida K"/>
            <person name="Terakita A"/>
            <person name="Kuratani S"/>
            <person name="Sato K"/>
            <person name="Hyodo S Kuraku.S."/>
        </authorList>
    </citation>
    <scope>NUCLEOTIDE SEQUENCE [LARGE SCALE GENOMIC DNA]</scope>
</reference>
<comment type="caution">
    <text evidence="1">The sequence shown here is derived from an EMBL/GenBank/DDBJ whole genome shotgun (WGS) entry which is preliminary data.</text>
</comment>
<keyword evidence="2" id="KW-1185">Reference proteome</keyword>
<evidence type="ECO:0000313" key="1">
    <source>
        <dbReference type="EMBL" id="GCC39583.1"/>
    </source>
</evidence>
<sequence>CRFRAELCGNVKAGYLAPGEERLQTGARSSEPELSATCAAS</sequence>
<dbReference type="EMBL" id="BEZZ01023973">
    <property type="protein sequence ID" value="GCC39583.1"/>
    <property type="molecule type" value="Genomic_DNA"/>
</dbReference>
<feature type="non-terminal residue" evidence="1">
    <location>
        <position position="1"/>
    </location>
</feature>
<feature type="non-terminal residue" evidence="1">
    <location>
        <position position="41"/>
    </location>
</feature>
<name>A0A401TAA4_CHIPU</name>
<gene>
    <name evidence="1" type="ORF">chiPu_0023618</name>
</gene>
<accession>A0A401TAA4</accession>
<dbReference type="AlphaFoldDB" id="A0A401TAA4"/>